<dbReference type="CDD" id="cd00037">
    <property type="entry name" value="CLECT"/>
    <property type="match status" value="1"/>
</dbReference>
<organism evidence="3 4">
    <name type="scientific">Diploptera punctata</name>
    <name type="common">Pacific beetle cockroach</name>
    <dbReference type="NCBI Taxonomy" id="6984"/>
    <lineage>
        <taxon>Eukaryota</taxon>
        <taxon>Metazoa</taxon>
        <taxon>Ecdysozoa</taxon>
        <taxon>Arthropoda</taxon>
        <taxon>Hexapoda</taxon>
        <taxon>Insecta</taxon>
        <taxon>Pterygota</taxon>
        <taxon>Neoptera</taxon>
        <taxon>Polyneoptera</taxon>
        <taxon>Dictyoptera</taxon>
        <taxon>Blattodea</taxon>
        <taxon>Blaberoidea</taxon>
        <taxon>Blaberidae</taxon>
        <taxon>Diplopterinae</taxon>
        <taxon>Diploptera</taxon>
    </lineage>
</organism>
<name>A0AAD8EDY6_DIPPU</name>
<dbReference type="InterPro" id="IPR016187">
    <property type="entry name" value="CTDL_fold"/>
</dbReference>
<keyword evidence="4" id="KW-1185">Reference proteome</keyword>
<dbReference type="PROSITE" id="PS50041">
    <property type="entry name" value="C_TYPE_LECTIN_2"/>
    <property type="match status" value="1"/>
</dbReference>
<protein>
    <recommendedName>
        <fullName evidence="2">C-type lectin domain-containing protein</fullName>
    </recommendedName>
</protein>
<evidence type="ECO:0000313" key="3">
    <source>
        <dbReference type="EMBL" id="KAJ9586511.1"/>
    </source>
</evidence>
<dbReference type="InterPro" id="IPR001304">
    <property type="entry name" value="C-type_lectin-like"/>
</dbReference>
<dbReference type="AlphaFoldDB" id="A0AAD8EDY6"/>
<dbReference type="Proteomes" id="UP001233999">
    <property type="component" value="Unassembled WGS sequence"/>
</dbReference>
<dbReference type="SUPFAM" id="SSF56436">
    <property type="entry name" value="C-type lectin-like"/>
    <property type="match status" value="1"/>
</dbReference>
<dbReference type="PANTHER" id="PTHR22803">
    <property type="entry name" value="MANNOSE, PHOSPHOLIPASE, LECTIN RECEPTOR RELATED"/>
    <property type="match status" value="1"/>
</dbReference>
<evidence type="ECO:0000259" key="2">
    <source>
        <dbReference type="PROSITE" id="PS50041"/>
    </source>
</evidence>
<dbReference type="PROSITE" id="PS00615">
    <property type="entry name" value="C_TYPE_LECTIN_1"/>
    <property type="match status" value="1"/>
</dbReference>
<dbReference type="SMART" id="SM00034">
    <property type="entry name" value="CLECT"/>
    <property type="match status" value="1"/>
</dbReference>
<dbReference type="Gene3D" id="3.10.100.10">
    <property type="entry name" value="Mannose-Binding Protein A, subunit A"/>
    <property type="match status" value="1"/>
</dbReference>
<comment type="caution">
    <text evidence="3">The sequence shown here is derived from an EMBL/GenBank/DDBJ whole genome shotgun (WGS) entry which is preliminary data.</text>
</comment>
<reference evidence="3" key="1">
    <citation type="journal article" date="2023" name="IScience">
        <title>Live-bearing cockroach genome reveals convergent evolutionary mechanisms linked to viviparity in insects and beyond.</title>
        <authorList>
            <person name="Fouks B."/>
            <person name="Harrison M.C."/>
            <person name="Mikhailova A.A."/>
            <person name="Marchal E."/>
            <person name="English S."/>
            <person name="Carruthers M."/>
            <person name="Jennings E.C."/>
            <person name="Chiamaka E.L."/>
            <person name="Frigard R.A."/>
            <person name="Pippel M."/>
            <person name="Attardo G.M."/>
            <person name="Benoit J.B."/>
            <person name="Bornberg-Bauer E."/>
            <person name="Tobe S.S."/>
        </authorList>
    </citation>
    <scope>NUCLEOTIDE SEQUENCE</scope>
    <source>
        <strain evidence="3">Stay&amp;Tobe</strain>
    </source>
</reference>
<proteinExistence type="predicted"/>
<gene>
    <name evidence="3" type="ORF">L9F63_019837</name>
</gene>
<dbReference type="InterPro" id="IPR018378">
    <property type="entry name" value="C-type_lectin_CS"/>
</dbReference>
<evidence type="ECO:0000256" key="1">
    <source>
        <dbReference type="ARBA" id="ARBA00023157"/>
    </source>
</evidence>
<reference evidence="3" key="2">
    <citation type="submission" date="2023-05" db="EMBL/GenBank/DDBJ databases">
        <authorList>
            <person name="Fouks B."/>
        </authorList>
    </citation>
    <scope>NUCLEOTIDE SEQUENCE</scope>
    <source>
        <strain evidence="3">Stay&amp;Tobe</strain>
        <tissue evidence="3">Testes</tissue>
    </source>
</reference>
<accession>A0AAD8EDY6</accession>
<dbReference type="Pfam" id="PF00059">
    <property type="entry name" value="Lectin_C"/>
    <property type="match status" value="1"/>
</dbReference>
<evidence type="ECO:0000313" key="4">
    <source>
        <dbReference type="Proteomes" id="UP001233999"/>
    </source>
</evidence>
<dbReference type="InterPro" id="IPR050111">
    <property type="entry name" value="C-type_lectin/snaclec_domain"/>
</dbReference>
<dbReference type="InterPro" id="IPR016186">
    <property type="entry name" value="C-type_lectin-like/link_sf"/>
</dbReference>
<feature type="domain" description="C-type lectin" evidence="2">
    <location>
        <begin position="64"/>
        <end position="183"/>
    </location>
</feature>
<keyword evidence="1" id="KW-1015">Disulfide bond</keyword>
<dbReference type="EMBL" id="JASPKZ010007150">
    <property type="protein sequence ID" value="KAJ9586511.1"/>
    <property type="molecule type" value="Genomic_DNA"/>
</dbReference>
<sequence>VGLTHDDTNDKRPWDVFVTHTTMIHNGTKSIAIVATIIPPMINDTAALNPPPAGYEKISDFGYYKIYKNRRNWLDAMKTCVNDGANLLILNSKQEALEMKTLMKEVGTEKLWHWVGIHDHYKEGEYITIFSEPLSSTGYSDWYQGQPDGRNLQNCIYFSFSRSSAEYGLGDVDCNSKGPFICKKQIS</sequence>
<feature type="non-terminal residue" evidence="3">
    <location>
        <position position="187"/>
    </location>
</feature>